<evidence type="ECO:0000259" key="2">
    <source>
        <dbReference type="PROSITE" id="PS50113"/>
    </source>
</evidence>
<dbReference type="Gene3D" id="3.30.450.20">
    <property type="entry name" value="PAS domain"/>
    <property type="match status" value="5"/>
</dbReference>
<dbReference type="InterPro" id="IPR043128">
    <property type="entry name" value="Rev_trsase/Diguanyl_cyclase"/>
</dbReference>
<feature type="domain" description="GGDEF" evidence="4">
    <location>
        <begin position="1024"/>
        <end position="1157"/>
    </location>
</feature>
<dbReference type="Pfam" id="PF08448">
    <property type="entry name" value="PAS_4"/>
    <property type="match status" value="1"/>
</dbReference>
<dbReference type="InterPro" id="IPR001610">
    <property type="entry name" value="PAC"/>
</dbReference>
<feature type="domain" description="PAC" evidence="2">
    <location>
        <begin position="249"/>
        <end position="301"/>
    </location>
</feature>
<feature type="domain" description="EAL" evidence="3">
    <location>
        <begin position="1166"/>
        <end position="1421"/>
    </location>
</feature>
<dbReference type="PROSITE" id="PS50887">
    <property type="entry name" value="GGDEF"/>
    <property type="match status" value="2"/>
</dbReference>
<dbReference type="SMART" id="SM00267">
    <property type="entry name" value="GGDEF"/>
    <property type="match status" value="2"/>
</dbReference>
<gene>
    <name evidence="5" type="ORF">KEC54_20165</name>
</gene>
<dbReference type="SUPFAM" id="SSF141868">
    <property type="entry name" value="EAL domain-like"/>
    <property type="match status" value="1"/>
</dbReference>
<dbReference type="PROSITE" id="PS50883">
    <property type="entry name" value="EAL"/>
    <property type="match status" value="1"/>
</dbReference>
<accession>A0AAX3WB37</accession>
<dbReference type="InterPro" id="IPR000700">
    <property type="entry name" value="PAS-assoc_C"/>
</dbReference>
<dbReference type="InterPro" id="IPR013655">
    <property type="entry name" value="PAS_fold_3"/>
</dbReference>
<dbReference type="PANTHER" id="PTHR44757">
    <property type="entry name" value="DIGUANYLATE CYCLASE DGCP"/>
    <property type="match status" value="1"/>
</dbReference>
<dbReference type="Pfam" id="PF00563">
    <property type="entry name" value="EAL"/>
    <property type="match status" value="1"/>
</dbReference>
<dbReference type="InterPro" id="IPR001633">
    <property type="entry name" value="EAL_dom"/>
</dbReference>
<dbReference type="SUPFAM" id="SSF55781">
    <property type="entry name" value="GAF domain-like"/>
    <property type="match status" value="1"/>
</dbReference>
<dbReference type="SMART" id="SM00086">
    <property type="entry name" value="PAC"/>
    <property type="match status" value="5"/>
</dbReference>
<protein>
    <submittedName>
        <fullName evidence="5">Diguanylate cyclase</fullName>
        <ecNumber evidence="5">2.7.7.65</ecNumber>
    </submittedName>
</protein>
<dbReference type="Gene3D" id="3.30.70.270">
    <property type="match status" value="2"/>
</dbReference>
<dbReference type="Pfam" id="PF01590">
    <property type="entry name" value="GAF"/>
    <property type="match status" value="1"/>
</dbReference>
<evidence type="ECO:0000259" key="1">
    <source>
        <dbReference type="PROSITE" id="PS50112"/>
    </source>
</evidence>
<dbReference type="Gene3D" id="3.30.450.40">
    <property type="match status" value="1"/>
</dbReference>
<dbReference type="InterPro" id="IPR035919">
    <property type="entry name" value="EAL_sf"/>
</dbReference>
<dbReference type="SMART" id="SM00091">
    <property type="entry name" value="PAS"/>
    <property type="match status" value="5"/>
</dbReference>
<keyword evidence="5" id="KW-0808">Transferase</keyword>
<evidence type="ECO:0000313" key="6">
    <source>
        <dbReference type="Proteomes" id="UP001223720"/>
    </source>
</evidence>
<dbReference type="SMART" id="SM00052">
    <property type="entry name" value="EAL"/>
    <property type="match status" value="1"/>
</dbReference>
<name>A0AAX3WB37_METEX</name>
<dbReference type="GO" id="GO:0052621">
    <property type="term" value="F:diguanylate cyclase activity"/>
    <property type="evidence" value="ECO:0007669"/>
    <property type="project" value="UniProtKB-EC"/>
</dbReference>
<feature type="domain" description="PAC" evidence="2">
    <location>
        <begin position="824"/>
        <end position="876"/>
    </location>
</feature>
<dbReference type="CDD" id="cd00130">
    <property type="entry name" value="PAS"/>
    <property type="match status" value="3"/>
</dbReference>
<dbReference type="InterPro" id="IPR029787">
    <property type="entry name" value="Nucleotide_cyclase"/>
</dbReference>
<feature type="domain" description="PAC" evidence="2">
    <location>
        <begin position="695"/>
        <end position="747"/>
    </location>
</feature>
<dbReference type="InterPro" id="IPR000014">
    <property type="entry name" value="PAS"/>
</dbReference>
<evidence type="ECO:0000313" key="5">
    <source>
        <dbReference type="EMBL" id="WHQ68662.1"/>
    </source>
</evidence>
<dbReference type="Proteomes" id="UP001223720">
    <property type="component" value="Chromosome"/>
</dbReference>
<dbReference type="SMART" id="SM00065">
    <property type="entry name" value="GAF"/>
    <property type="match status" value="1"/>
</dbReference>
<sequence>MYSLHPNEVNRLRALHDLEVFGSPPEPQYDAICRTAQALFGVPIAYASLVGETEQCFKGRCGLEASSTPREVSFCTHTILSDQVLVVEDAAQDERFSTNPLVTGEPHIRFYAGAPLILSPGIHLGSLCIIDRVPRSFSLEQQEQLRDLAQTVVAQLRLSRAEQAARAGEARLRESEANFRLLADNSTDLIVRCAPDGTRLYVSPAAKRLLGYEPEELVGTTSLDFVHPEDVSDFRRLLSAVGQGCSEQAVSQHRYWHKNGSWLWMEASFSVTRDAAGAASGFVAVVRDIAERKEVEHKMAHMARHDPLTGLPNRLHLREQLEQEIARMKRNGSGFALFCLDLDRFKHVNDTLGHQAGDTLLKVVAQRIRAVLRTEDTVARLGGDEFVIIQTECAGPADATRLAERLIEAMASPIDLDGYPAGVGLSIGLALCPGDAADADRLIGQADQALYRAKAAGRNTFRFHAEADTTSDRSGPEQASALRRRGIDPIASHPKLFDEVLSGLLEGSADCIKVLDEHGRLLFMSAGGQRLMEIEDARSTLGRCWFDFWDGEHHDVAHQAFETAKAGDPARFRGFCPTAKGQPRWWDVSLSLIQGLGGSPQRILSVSRDATAQVELEATLRTTAKRYEALIEASATMVWRAKPDGSLIESSGWEAYTGQPQSAYAAFGWLSTVHPDDRQRVIATWREIFASQAAGSFEFRALSRDGSYRWTLTRAVPLKDSSDQVLEWVGTDSDINESKQAGEATRLQEERYRLAMLATQDAIWDHDLTSDAIEWSEGTYRLFGYSDADVANTGAWWRSKIHPDDRARVTASLRCVIAGHEHRWSEEYRFEQGDGTYANVRDRGFVIRDSHGRAVRVVGAMHDVTEERRADVALRASEERLRLALRAGRMVAWEHNLKTGQSKQSGDALDLLGIGSGPASQFYDRVHPDDRAGMERFIRGAESHQSQEFRYFHPAGGTIWLSGWAERAEGDRLVGITFDITERKRAEERAWRAANHDALTGLPNRRLFHQRMEQALTAAEQGGTGVNLLLLDVDNLRDVNDTLGHDAGDAVLVEVAQRLKDGLRETDTVARLSGDEFALLLVEPLRLEHALSHARGLIERLSQPFCSRGHTLSCKVSIGVAGYPDHHRGPHDLLKDADIALYRAKVQGRNRAIVFAPEMGAETERRVSIASEVRVALAAGQIVPFYQPKVCFSTGAIVGFEALARWRHPEKGLLTPSYFGSAFDDPELATAIGDTILRQVAADLREWRECGLAPGRVAVNFASAEFRKPDLAGGILSVLDEYDVPPSLFEVEVTETVFLGHGSENVPATLHRLRNAGVLITLDDFGTGFASLTHLKQFPVGHLKVDQSFVRNMEQDSDDAAIVAAVVGLGRSMGVKVTAEGVETEGQAQRLSAMGCDYAQGYRYAKPMAGSRVPWFLMHWSAAAAVEESQMLRLA</sequence>
<dbReference type="EMBL" id="CP073633">
    <property type="protein sequence ID" value="WHQ68662.1"/>
    <property type="molecule type" value="Genomic_DNA"/>
</dbReference>
<feature type="domain" description="PAS" evidence="1">
    <location>
        <begin position="175"/>
        <end position="245"/>
    </location>
</feature>
<dbReference type="InterPro" id="IPR035965">
    <property type="entry name" value="PAS-like_dom_sf"/>
</dbReference>
<dbReference type="CDD" id="cd01948">
    <property type="entry name" value="EAL"/>
    <property type="match status" value="1"/>
</dbReference>
<dbReference type="EC" id="2.7.7.65" evidence="5"/>
<dbReference type="InterPro" id="IPR003018">
    <property type="entry name" value="GAF"/>
</dbReference>
<feature type="domain" description="GGDEF" evidence="4">
    <location>
        <begin position="333"/>
        <end position="466"/>
    </location>
</feature>
<dbReference type="PANTHER" id="PTHR44757:SF2">
    <property type="entry name" value="BIOFILM ARCHITECTURE MAINTENANCE PROTEIN MBAA"/>
    <property type="match status" value="1"/>
</dbReference>
<dbReference type="Pfam" id="PF00990">
    <property type="entry name" value="GGDEF"/>
    <property type="match status" value="2"/>
</dbReference>
<evidence type="ECO:0000259" key="4">
    <source>
        <dbReference type="PROSITE" id="PS50887"/>
    </source>
</evidence>
<proteinExistence type="predicted"/>
<dbReference type="PROSITE" id="PS50113">
    <property type="entry name" value="PAC"/>
    <property type="match status" value="3"/>
</dbReference>
<dbReference type="InterPro" id="IPR000160">
    <property type="entry name" value="GGDEF_dom"/>
</dbReference>
<dbReference type="NCBIfam" id="TIGR00229">
    <property type="entry name" value="sensory_box"/>
    <property type="match status" value="3"/>
</dbReference>
<dbReference type="Gene3D" id="3.20.20.450">
    <property type="entry name" value="EAL domain"/>
    <property type="match status" value="1"/>
</dbReference>
<feature type="domain" description="PAS" evidence="1">
    <location>
        <begin position="748"/>
        <end position="820"/>
    </location>
</feature>
<dbReference type="SUPFAM" id="SSF55073">
    <property type="entry name" value="Nucleotide cyclase"/>
    <property type="match status" value="2"/>
</dbReference>
<evidence type="ECO:0000259" key="3">
    <source>
        <dbReference type="PROSITE" id="PS50883"/>
    </source>
</evidence>
<dbReference type="InterPro" id="IPR029016">
    <property type="entry name" value="GAF-like_dom_sf"/>
</dbReference>
<dbReference type="FunFam" id="3.30.70.270:FF:000001">
    <property type="entry name" value="Diguanylate cyclase domain protein"/>
    <property type="match status" value="1"/>
</dbReference>
<organism evidence="5 6">
    <name type="scientific">Methylorubrum extorquens</name>
    <name type="common">Methylobacterium dichloromethanicum</name>
    <name type="synonym">Methylobacterium extorquens</name>
    <dbReference type="NCBI Taxonomy" id="408"/>
    <lineage>
        <taxon>Bacteria</taxon>
        <taxon>Pseudomonadati</taxon>
        <taxon>Pseudomonadota</taxon>
        <taxon>Alphaproteobacteria</taxon>
        <taxon>Hyphomicrobiales</taxon>
        <taxon>Methylobacteriaceae</taxon>
        <taxon>Methylorubrum</taxon>
    </lineage>
</organism>
<dbReference type="PROSITE" id="PS50112">
    <property type="entry name" value="PAS"/>
    <property type="match status" value="2"/>
</dbReference>
<dbReference type="NCBIfam" id="TIGR00254">
    <property type="entry name" value="GGDEF"/>
    <property type="match status" value="2"/>
</dbReference>
<dbReference type="RefSeq" id="WP_265222386.1">
    <property type="nucleotide sequence ID" value="NZ_CP073633.1"/>
</dbReference>
<dbReference type="Pfam" id="PF08447">
    <property type="entry name" value="PAS_3"/>
    <property type="match status" value="3"/>
</dbReference>
<dbReference type="InterPro" id="IPR052155">
    <property type="entry name" value="Biofilm_reg_signaling"/>
</dbReference>
<dbReference type="SUPFAM" id="SSF55785">
    <property type="entry name" value="PYP-like sensor domain (PAS domain)"/>
    <property type="match status" value="5"/>
</dbReference>
<reference evidence="5" key="1">
    <citation type="journal article" date="2022" name="Biotechnol. Bioprocess Eng.">
        <title>Pan-genome Analysis Reveals Comparative Genomic Features of Central Metabolic Pathways in Methylorubrum extorquens.</title>
        <authorList>
            <person name="Lee G.M."/>
            <person name="Scott-Nevros Z.K."/>
            <person name="Lee S.-M."/>
            <person name="Kim D."/>
        </authorList>
    </citation>
    <scope>NUCLEOTIDE SEQUENCE</scope>
    <source>
        <strain evidence="5">ATCC 55366</strain>
    </source>
</reference>
<dbReference type="CDD" id="cd01949">
    <property type="entry name" value="GGDEF"/>
    <property type="match status" value="2"/>
</dbReference>
<dbReference type="FunFam" id="3.30.450.20:FF:000099">
    <property type="entry name" value="Sensory box sensor histidine kinase"/>
    <property type="match status" value="1"/>
</dbReference>
<keyword evidence="5" id="KW-0548">Nucleotidyltransferase</keyword>
<dbReference type="InterPro" id="IPR013656">
    <property type="entry name" value="PAS_4"/>
</dbReference>